<reference evidence="3" key="1">
    <citation type="journal article" date="2020" name="Stud. Mycol.">
        <title>101 Dothideomycetes genomes: A test case for predicting lifestyles and emergence of pathogens.</title>
        <authorList>
            <person name="Haridas S."/>
            <person name="Albert R."/>
            <person name="Binder M."/>
            <person name="Bloem J."/>
            <person name="LaButti K."/>
            <person name="Salamov A."/>
            <person name="Andreopoulos B."/>
            <person name="Baker S."/>
            <person name="Barry K."/>
            <person name="Bills G."/>
            <person name="Bluhm B."/>
            <person name="Cannon C."/>
            <person name="Castanera R."/>
            <person name="Culley D."/>
            <person name="Daum C."/>
            <person name="Ezra D."/>
            <person name="Gonzalez J."/>
            <person name="Henrissat B."/>
            <person name="Kuo A."/>
            <person name="Liang C."/>
            <person name="Lipzen A."/>
            <person name="Lutzoni F."/>
            <person name="Magnuson J."/>
            <person name="Mondo S."/>
            <person name="Nolan M."/>
            <person name="Ohm R."/>
            <person name="Pangilinan J."/>
            <person name="Park H.-J."/>
            <person name="Ramirez L."/>
            <person name="Alfaro M."/>
            <person name="Sun H."/>
            <person name="Tritt A."/>
            <person name="Yoshinaga Y."/>
            <person name="Zwiers L.-H."/>
            <person name="Turgeon B."/>
            <person name="Goodwin S."/>
            <person name="Spatafora J."/>
            <person name="Crous P."/>
            <person name="Grigoriev I."/>
        </authorList>
    </citation>
    <scope>NUCLEOTIDE SEQUENCE [LARGE SCALE GENOMIC DNA]</scope>
    <source>
        <strain evidence="3">CBS 304.66</strain>
    </source>
</reference>
<evidence type="ECO:0000313" key="2">
    <source>
        <dbReference type="EMBL" id="KAF2260774.1"/>
    </source>
</evidence>
<protein>
    <submittedName>
        <fullName evidence="2">Uncharacterized protein</fullName>
    </submittedName>
</protein>
<accession>A0A9P4N3H6</accession>
<keyword evidence="3" id="KW-1185">Reference proteome</keyword>
<dbReference type="EMBL" id="ML986673">
    <property type="protein sequence ID" value="KAF2260774.1"/>
    <property type="molecule type" value="Genomic_DNA"/>
</dbReference>
<sequence>MAGATQSTTTSQTHGESSQADVPTSSTQEPAKSIPTSFSASSSVSSKAPAPCIFNVVVDDRSYYLPFPSQPLKASFSMAW</sequence>
<feature type="compositionally biased region" description="Polar residues" evidence="1">
    <location>
        <begin position="14"/>
        <end position="30"/>
    </location>
</feature>
<organism evidence="2 3">
    <name type="scientific">Lojkania enalia</name>
    <dbReference type="NCBI Taxonomy" id="147567"/>
    <lineage>
        <taxon>Eukaryota</taxon>
        <taxon>Fungi</taxon>
        <taxon>Dikarya</taxon>
        <taxon>Ascomycota</taxon>
        <taxon>Pezizomycotina</taxon>
        <taxon>Dothideomycetes</taxon>
        <taxon>Pleosporomycetidae</taxon>
        <taxon>Pleosporales</taxon>
        <taxon>Pleosporales incertae sedis</taxon>
        <taxon>Lojkania</taxon>
    </lineage>
</organism>
<feature type="compositionally biased region" description="Low complexity" evidence="1">
    <location>
        <begin position="33"/>
        <end position="47"/>
    </location>
</feature>
<dbReference type="Proteomes" id="UP000800093">
    <property type="component" value="Unassembled WGS sequence"/>
</dbReference>
<name>A0A9P4N3H6_9PLEO</name>
<dbReference type="AlphaFoldDB" id="A0A9P4N3H6"/>
<feature type="region of interest" description="Disordered" evidence="1">
    <location>
        <begin position="1"/>
        <end position="47"/>
    </location>
</feature>
<gene>
    <name evidence="2" type="ORF">CC78DRAFT_536162</name>
</gene>
<comment type="caution">
    <text evidence="2">The sequence shown here is derived from an EMBL/GenBank/DDBJ whole genome shotgun (WGS) entry which is preliminary data.</text>
</comment>
<evidence type="ECO:0000313" key="3">
    <source>
        <dbReference type="Proteomes" id="UP000800093"/>
    </source>
</evidence>
<proteinExistence type="predicted"/>
<evidence type="ECO:0000256" key="1">
    <source>
        <dbReference type="SAM" id="MobiDB-lite"/>
    </source>
</evidence>
<feature type="compositionally biased region" description="Low complexity" evidence="1">
    <location>
        <begin position="1"/>
        <end position="13"/>
    </location>
</feature>